<dbReference type="EMBL" id="NGMO01000001">
    <property type="protein sequence ID" value="OTP12424.1"/>
    <property type="molecule type" value="Genomic_DNA"/>
</dbReference>
<proteinExistence type="predicted"/>
<evidence type="ECO:0000313" key="2">
    <source>
        <dbReference type="Proteomes" id="UP000194933"/>
    </source>
</evidence>
<accession>A0A2C9XSN7</accession>
<dbReference type="Proteomes" id="UP000194933">
    <property type="component" value="Unassembled WGS sequence"/>
</dbReference>
<gene>
    <name evidence="1" type="ORF">A5844_000657</name>
</gene>
<protein>
    <submittedName>
        <fullName evidence="1">Uncharacterized protein</fullName>
    </submittedName>
</protein>
<reference evidence="1 2" key="1">
    <citation type="submission" date="2017-05" db="EMBL/GenBank/DDBJ databases">
        <title>The Genome Sequence of Enterococcus sp. 10A9_DIV0425.</title>
        <authorList>
            <consortium name="The Broad Institute Genomics Platform"/>
            <consortium name="The Broad Institute Genomic Center for Infectious Diseases"/>
            <person name="Earl A."/>
            <person name="Manson A."/>
            <person name="Schwartman J."/>
            <person name="Gilmore M."/>
            <person name="Abouelleil A."/>
            <person name="Cao P."/>
            <person name="Chapman S."/>
            <person name="Cusick C."/>
            <person name="Shea T."/>
            <person name="Young S."/>
            <person name="Neafsey D."/>
            <person name="Nusbaum C."/>
            <person name="Birren B."/>
        </authorList>
    </citation>
    <scope>NUCLEOTIDE SEQUENCE [LARGE SCALE GENOMIC DNA]</scope>
    <source>
        <strain evidence="1 2">10A9_DIV0425</strain>
    </source>
</reference>
<sequence>SSATFGWLFFYTQSYVYFLHKL</sequence>
<keyword evidence="2" id="KW-1185">Reference proteome</keyword>
<name>A0A2C9XSN7_9ENTE</name>
<dbReference type="AlphaFoldDB" id="A0A2C9XSN7"/>
<comment type="caution">
    <text evidence="1">The sequence shown here is derived from an EMBL/GenBank/DDBJ whole genome shotgun (WGS) entry which is preliminary data.</text>
</comment>
<organism evidence="1 2">
    <name type="scientific">Candidatus Enterococcus wittei</name>
    <dbReference type="NCBI Taxonomy" id="1987383"/>
    <lineage>
        <taxon>Bacteria</taxon>
        <taxon>Bacillati</taxon>
        <taxon>Bacillota</taxon>
        <taxon>Bacilli</taxon>
        <taxon>Lactobacillales</taxon>
        <taxon>Enterococcaceae</taxon>
        <taxon>Enterococcus</taxon>
    </lineage>
</organism>
<evidence type="ECO:0000313" key="1">
    <source>
        <dbReference type="EMBL" id="OTP12424.1"/>
    </source>
</evidence>
<feature type="non-terminal residue" evidence="1">
    <location>
        <position position="1"/>
    </location>
</feature>